<proteinExistence type="predicted"/>
<reference evidence="1 2" key="1">
    <citation type="submission" date="2020-08" db="EMBL/GenBank/DDBJ databases">
        <title>Sequencing the genomes of 1000 actinobacteria strains.</title>
        <authorList>
            <person name="Klenk H.-P."/>
        </authorList>
    </citation>
    <scope>NUCLEOTIDE SEQUENCE [LARGE SCALE GENOMIC DNA]</scope>
    <source>
        <strain evidence="1 2">DSM 24823</strain>
    </source>
</reference>
<name>A0A7W9CAZ7_9MICO</name>
<protein>
    <recommendedName>
        <fullName evidence="3">Methyltransferase</fullName>
    </recommendedName>
</protein>
<gene>
    <name evidence="1" type="ORF">HD600_000787</name>
</gene>
<dbReference type="Proteomes" id="UP000517712">
    <property type="component" value="Unassembled WGS sequence"/>
</dbReference>
<dbReference type="AlphaFoldDB" id="A0A7W9CAZ7"/>
<evidence type="ECO:0008006" key="3">
    <source>
        <dbReference type="Google" id="ProtNLM"/>
    </source>
</evidence>
<keyword evidence="2" id="KW-1185">Reference proteome</keyword>
<dbReference type="RefSeq" id="WP_144792897.1">
    <property type="nucleotide sequence ID" value="NZ_BAAAPG010000001.1"/>
</dbReference>
<comment type="caution">
    <text evidence="1">The sequence shown here is derived from an EMBL/GenBank/DDBJ whole genome shotgun (WGS) entry which is preliminary data.</text>
</comment>
<organism evidence="1 2">
    <name type="scientific">Microbacterium ginsengiterrae</name>
    <dbReference type="NCBI Taxonomy" id="546115"/>
    <lineage>
        <taxon>Bacteria</taxon>
        <taxon>Bacillati</taxon>
        <taxon>Actinomycetota</taxon>
        <taxon>Actinomycetes</taxon>
        <taxon>Micrococcales</taxon>
        <taxon>Microbacteriaceae</taxon>
        <taxon>Microbacterium</taxon>
    </lineage>
</organism>
<accession>A0A7W9CAZ7</accession>
<evidence type="ECO:0000313" key="1">
    <source>
        <dbReference type="EMBL" id="MBB5742290.1"/>
    </source>
</evidence>
<evidence type="ECO:0000313" key="2">
    <source>
        <dbReference type="Proteomes" id="UP000517712"/>
    </source>
</evidence>
<dbReference type="EMBL" id="JACHMU010000001">
    <property type="protein sequence ID" value="MBB5742290.1"/>
    <property type="molecule type" value="Genomic_DNA"/>
</dbReference>
<sequence>MSSTRTRGLWVAHGTNGVVGSIRHDEDDYVVVMAGADAETGRYPSLEVAKGALHSHMPPGSSWPRYAQH</sequence>